<evidence type="ECO:0000313" key="2">
    <source>
        <dbReference type="EMBL" id="GLF98800.1"/>
    </source>
</evidence>
<proteinExistence type="predicted"/>
<accession>A0ABQ5P8A8</accession>
<dbReference type="Proteomes" id="UP001291653">
    <property type="component" value="Unassembled WGS sequence"/>
</dbReference>
<dbReference type="Pfam" id="PF02627">
    <property type="entry name" value="CMD"/>
    <property type="match status" value="1"/>
</dbReference>
<dbReference type="InterPro" id="IPR029032">
    <property type="entry name" value="AhpD-like"/>
</dbReference>
<reference evidence="2 3" key="1">
    <citation type="submission" date="2022-10" db="EMBL/GenBank/DDBJ databases">
        <title>Draft genome sequence of Streptomyces sp. YSPA8.</title>
        <authorList>
            <person name="Moriuchi R."/>
            <person name="Dohra H."/>
            <person name="Yamamura H."/>
            <person name="Kodani S."/>
        </authorList>
    </citation>
    <scope>NUCLEOTIDE SEQUENCE [LARGE SCALE GENOMIC DNA]</scope>
    <source>
        <strain evidence="2 3">YSPA8</strain>
    </source>
</reference>
<name>A0ABQ5P8A8_9ACTN</name>
<gene>
    <name evidence="2" type="ORF">SYYSPA8_30905</name>
</gene>
<dbReference type="InterPro" id="IPR003779">
    <property type="entry name" value="CMD-like"/>
</dbReference>
<dbReference type="EMBL" id="BSBI01000016">
    <property type="protein sequence ID" value="GLF98800.1"/>
    <property type="molecule type" value="Genomic_DNA"/>
</dbReference>
<dbReference type="NCBIfam" id="TIGR00778">
    <property type="entry name" value="ahpD_dom"/>
    <property type="match status" value="1"/>
</dbReference>
<dbReference type="InterPro" id="IPR004675">
    <property type="entry name" value="AhpD_core"/>
</dbReference>
<keyword evidence="3" id="KW-1185">Reference proteome</keyword>
<comment type="caution">
    <text evidence="2">The sequence shown here is derived from an EMBL/GenBank/DDBJ whole genome shotgun (WGS) entry which is preliminary data.</text>
</comment>
<sequence length="328" mass="33010">MRPLVRTVLRGSLDRIHHVAAVRPAAARGTVAAVYAQAERDFGALAPPVALHSPHPGVLAAAWTMLRETLLVEGRVGRAAKETVATAVSEANSCPYCAEVHGAAADAGGGRPAGRLADWVRDGGAATGPPPGPPDRAPELIGTAVTFHYLNRMVNVFLDGSPLPPALPPAARGTMLRVVAGALRSREPGGPAPGVSRALLPAAPLPGDLAWAAPRPHIAGAFARAAAAIGAAGESALPGPTRELVLDRLAGWDGAPLGPGRPDGPAAALAPAARPAARLALLTALASYRVTPADIAAVRADDRTLVGITAWASLAAARRAGALLAGEG</sequence>
<evidence type="ECO:0000313" key="3">
    <source>
        <dbReference type="Proteomes" id="UP001291653"/>
    </source>
</evidence>
<dbReference type="RefSeq" id="WP_323450772.1">
    <property type="nucleotide sequence ID" value="NZ_BSBI01000016.1"/>
</dbReference>
<protein>
    <submittedName>
        <fullName evidence="2">Carboxymuconolactone decarboxylase family protein</fullName>
    </submittedName>
</protein>
<dbReference type="Gene3D" id="1.20.1290.10">
    <property type="entry name" value="AhpD-like"/>
    <property type="match status" value="1"/>
</dbReference>
<organism evidence="2 3">
    <name type="scientific">Streptomyces yaizuensis</name>
    <dbReference type="NCBI Taxonomy" id="2989713"/>
    <lineage>
        <taxon>Bacteria</taxon>
        <taxon>Bacillati</taxon>
        <taxon>Actinomycetota</taxon>
        <taxon>Actinomycetes</taxon>
        <taxon>Kitasatosporales</taxon>
        <taxon>Streptomycetaceae</taxon>
        <taxon>Streptomyces</taxon>
    </lineage>
</organism>
<feature type="domain" description="Carboxymuconolactone decarboxylase-like" evidence="1">
    <location>
        <begin position="59"/>
        <end position="109"/>
    </location>
</feature>
<evidence type="ECO:0000259" key="1">
    <source>
        <dbReference type="Pfam" id="PF02627"/>
    </source>
</evidence>
<dbReference type="SUPFAM" id="SSF69118">
    <property type="entry name" value="AhpD-like"/>
    <property type="match status" value="1"/>
</dbReference>